<dbReference type="PANTHER" id="PTHR24221:SF503">
    <property type="entry name" value="MITOCHONDRIAL POTASSIUM CHANNEL ATP-BINDING SUBUNIT"/>
    <property type="match status" value="1"/>
</dbReference>
<feature type="domain" description="ABC transmembrane type-1" evidence="9">
    <location>
        <begin position="1"/>
        <end position="131"/>
    </location>
</feature>
<dbReference type="PROSITE" id="PS50893">
    <property type="entry name" value="ABC_TRANSPORTER_2"/>
    <property type="match status" value="1"/>
</dbReference>
<keyword evidence="2 7" id="KW-0812">Transmembrane</keyword>
<comment type="subcellular location">
    <subcellularLocation>
        <location evidence="1">Cell membrane</location>
        <topology evidence="1">Multi-pass membrane protein</topology>
    </subcellularLocation>
</comment>
<dbReference type="InterPro" id="IPR011527">
    <property type="entry name" value="ABC1_TM_dom"/>
</dbReference>
<dbReference type="PROSITE" id="PS50929">
    <property type="entry name" value="ABC_TM1F"/>
    <property type="match status" value="1"/>
</dbReference>
<evidence type="ECO:0000256" key="2">
    <source>
        <dbReference type="ARBA" id="ARBA00022692"/>
    </source>
</evidence>
<feature type="transmembrane region" description="Helical" evidence="7">
    <location>
        <begin position="81"/>
        <end position="106"/>
    </location>
</feature>
<dbReference type="InterPro" id="IPR017871">
    <property type="entry name" value="ABC_transporter-like_CS"/>
</dbReference>
<dbReference type="GO" id="GO:0016887">
    <property type="term" value="F:ATP hydrolysis activity"/>
    <property type="evidence" value="ECO:0007669"/>
    <property type="project" value="InterPro"/>
</dbReference>
<reference evidence="10 11" key="1">
    <citation type="submission" date="2016-09" db="EMBL/GenBank/DDBJ databases">
        <title>Complete genome of Desulfosporosinus sp. OL.</title>
        <authorList>
            <person name="Mardanov A."/>
            <person name="Beletsky A."/>
            <person name="Panova A."/>
            <person name="Karnachuk O."/>
            <person name="Ravin N."/>
        </authorList>
    </citation>
    <scope>NUCLEOTIDE SEQUENCE [LARGE SCALE GENOMIC DNA]</scope>
    <source>
        <strain evidence="10 11">OL</strain>
    </source>
</reference>
<protein>
    <submittedName>
        <fullName evidence="10">Lipid A export ATP-binding/permease protein MsbA</fullName>
    </submittedName>
</protein>
<comment type="caution">
    <text evidence="10">The sequence shown here is derived from an EMBL/GenBank/DDBJ whole genome shotgun (WGS) entry which is preliminary data.</text>
</comment>
<gene>
    <name evidence="10" type="ORF">DSOL_5188</name>
</gene>
<dbReference type="SUPFAM" id="SSF52540">
    <property type="entry name" value="P-loop containing nucleoside triphosphate hydrolases"/>
    <property type="match status" value="1"/>
</dbReference>
<dbReference type="InterPro" id="IPR027417">
    <property type="entry name" value="P-loop_NTPase"/>
</dbReference>
<keyword evidence="11" id="KW-1185">Reference proteome</keyword>
<dbReference type="SMART" id="SM00382">
    <property type="entry name" value="AAA"/>
    <property type="match status" value="1"/>
</dbReference>
<dbReference type="EMBL" id="MLBF01000095">
    <property type="protein sequence ID" value="OLN25881.1"/>
    <property type="molecule type" value="Genomic_DNA"/>
</dbReference>
<keyword evidence="6 7" id="KW-0472">Membrane</keyword>
<dbReference type="Pfam" id="PF00005">
    <property type="entry name" value="ABC_tran"/>
    <property type="match status" value="1"/>
</dbReference>
<dbReference type="PROSITE" id="PS00211">
    <property type="entry name" value="ABC_TRANSPORTER_1"/>
    <property type="match status" value="1"/>
</dbReference>
<dbReference type="GO" id="GO:0005886">
    <property type="term" value="C:plasma membrane"/>
    <property type="evidence" value="ECO:0007669"/>
    <property type="project" value="UniProtKB-SubCell"/>
</dbReference>
<dbReference type="STRING" id="1888891.DSOL_5188"/>
<dbReference type="InterPro" id="IPR039421">
    <property type="entry name" value="Type_1_exporter"/>
</dbReference>
<evidence type="ECO:0000256" key="3">
    <source>
        <dbReference type="ARBA" id="ARBA00022741"/>
    </source>
</evidence>
<dbReference type="InterPro" id="IPR036640">
    <property type="entry name" value="ABC1_TM_sf"/>
</dbReference>
<keyword evidence="5 7" id="KW-1133">Transmembrane helix</keyword>
<dbReference type="GO" id="GO:0005524">
    <property type="term" value="F:ATP binding"/>
    <property type="evidence" value="ECO:0007669"/>
    <property type="project" value="UniProtKB-KW"/>
</dbReference>
<evidence type="ECO:0000313" key="10">
    <source>
        <dbReference type="EMBL" id="OLN25881.1"/>
    </source>
</evidence>
<evidence type="ECO:0000256" key="5">
    <source>
        <dbReference type="ARBA" id="ARBA00022989"/>
    </source>
</evidence>
<dbReference type="Gene3D" id="3.40.50.300">
    <property type="entry name" value="P-loop containing nucleotide triphosphate hydrolases"/>
    <property type="match status" value="1"/>
</dbReference>
<dbReference type="Pfam" id="PF00664">
    <property type="entry name" value="ABC_membrane"/>
    <property type="match status" value="1"/>
</dbReference>
<organism evidence="10 11">
    <name type="scientific">Desulfosporosinus metallidurans</name>
    <dbReference type="NCBI Taxonomy" id="1888891"/>
    <lineage>
        <taxon>Bacteria</taxon>
        <taxon>Bacillati</taxon>
        <taxon>Bacillota</taxon>
        <taxon>Clostridia</taxon>
        <taxon>Eubacteriales</taxon>
        <taxon>Desulfitobacteriaceae</taxon>
        <taxon>Desulfosporosinus</taxon>
    </lineage>
</organism>
<keyword evidence="3" id="KW-0547">Nucleotide-binding</keyword>
<evidence type="ECO:0000313" key="11">
    <source>
        <dbReference type="Proteomes" id="UP000186102"/>
    </source>
</evidence>
<feature type="domain" description="ABC transporter" evidence="8">
    <location>
        <begin position="165"/>
        <end position="398"/>
    </location>
</feature>
<evidence type="ECO:0000256" key="4">
    <source>
        <dbReference type="ARBA" id="ARBA00022840"/>
    </source>
</evidence>
<dbReference type="Proteomes" id="UP000186102">
    <property type="component" value="Unassembled WGS sequence"/>
</dbReference>
<dbReference type="AlphaFoldDB" id="A0A1Q8QEZ4"/>
<keyword evidence="4 10" id="KW-0067">ATP-binding</keyword>
<dbReference type="SUPFAM" id="SSF90123">
    <property type="entry name" value="ABC transporter transmembrane region"/>
    <property type="match status" value="1"/>
</dbReference>
<dbReference type="PANTHER" id="PTHR24221">
    <property type="entry name" value="ATP-BINDING CASSETTE SUB-FAMILY B"/>
    <property type="match status" value="1"/>
</dbReference>
<name>A0A1Q8QEZ4_9FIRM</name>
<evidence type="ECO:0000259" key="9">
    <source>
        <dbReference type="PROSITE" id="PS50929"/>
    </source>
</evidence>
<evidence type="ECO:0000256" key="1">
    <source>
        <dbReference type="ARBA" id="ARBA00004651"/>
    </source>
</evidence>
<dbReference type="FunFam" id="3.40.50.300:FF:000218">
    <property type="entry name" value="Multidrug ABC transporter ATP-binding protein"/>
    <property type="match status" value="1"/>
</dbReference>
<dbReference type="InterPro" id="IPR003439">
    <property type="entry name" value="ABC_transporter-like_ATP-bd"/>
</dbReference>
<evidence type="ECO:0000256" key="7">
    <source>
        <dbReference type="SAM" id="Phobius"/>
    </source>
</evidence>
<proteinExistence type="predicted"/>
<sequence length="411" mass="46757">MIFYKAGRITKEKVKILRKINDDYFKNVEQALTGIREIRSMGIKSYAFNIFCDISKSFRNKDFNVSVINDIFNGISGLLNLIFRVLIIFVSAIFIFNGTLTVQYFIAFSTYSDQVTGSLMNITKLNSTIQQIFVSIERIFHLMNNLSYPDQEYGTVNVSKVNGNINFKNVYFKYNNHYTIKNVTLNINANSKVAIVGDSGSGKTTIFNLLLRFYDISSGEITIDDIDITKFNENSLRNNIAIVRQEPFMFNLSIKENLLIINNKARDEELFSACRQAYIHDYIMSLPEEYDTVIGENSTNISGGQKQRLAIAKAILKNSKIILFDESTSGLDNISQSYIQKSIDKLSENHTVVVIAHRLSTIINSDLIIVLDNGEVVGCGIHNKLMKESSKYKELYNAEFKILKDEKVIVI</sequence>
<accession>A0A1Q8QEZ4</accession>
<evidence type="ECO:0000259" key="8">
    <source>
        <dbReference type="PROSITE" id="PS50893"/>
    </source>
</evidence>
<dbReference type="GO" id="GO:0140359">
    <property type="term" value="F:ABC-type transporter activity"/>
    <property type="evidence" value="ECO:0007669"/>
    <property type="project" value="InterPro"/>
</dbReference>
<evidence type="ECO:0000256" key="6">
    <source>
        <dbReference type="ARBA" id="ARBA00023136"/>
    </source>
</evidence>
<dbReference type="InterPro" id="IPR003593">
    <property type="entry name" value="AAA+_ATPase"/>
</dbReference>
<dbReference type="Gene3D" id="1.20.1560.10">
    <property type="entry name" value="ABC transporter type 1, transmembrane domain"/>
    <property type="match status" value="1"/>
</dbReference>